<name>K8DXY6_9FIRM</name>
<dbReference type="AlphaFoldDB" id="K8DXY6"/>
<reference evidence="2 3" key="1">
    <citation type="journal article" date="2013" name="Genome Announc.">
        <title>Genome Sequence of the Sulfate-Reducing Bacterium Desulfotomaculum hydrothermale Lam5(T).</title>
        <authorList>
            <person name="Amin O."/>
            <person name="Fardeau M.L."/>
            <person name="Valette O."/>
            <person name="Hirschler-Rea A."/>
            <person name="Barbe V."/>
            <person name="Medigue C."/>
            <person name="Vacherie B."/>
            <person name="Ollivier B."/>
            <person name="Bertin P.N."/>
            <person name="Dolla A."/>
        </authorList>
    </citation>
    <scope>NUCLEOTIDE SEQUENCE [LARGE SCALE GENOMIC DNA]</scope>
    <source>
        <strain evidence="3">Lam5 / DSM 18033</strain>
    </source>
</reference>
<evidence type="ECO:0000313" key="3">
    <source>
        <dbReference type="Proteomes" id="UP000009315"/>
    </source>
</evidence>
<dbReference type="Proteomes" id="UP000009315">
    <property type="component" value="Unassembled WGS sequence"/>
</dbReference>
<accession>K8DXY6</accession>
<sequence>MPKQKSPVPKAARENKALQYELNSQSSRYKKGDYASLSDGMVP</sequence>
<proteinExistence type="predicted"/>
<dbReference type="EMBL" id="CAOS01000003">
    <property type="protein sequence ID" value="CCO07549.1"/>
    <property type="molecule type" value="Genomic_DNA"/>
</dbReference>
<evidence type="ECO:0000256" key="1">
    <source>
        <dbReference type="SAM" id="MobiDB-lite"/>
    </source>
</evidence>
<comment type="caution">
    <text evidence="2">The sequence shown here is derived from an EMBL/GenBank/DDBJ whole genome shotgun (WGS) entry which is preliminary data.</text>
</comment>
<evidence type="ECO:0000313" key="2">
    <source>
        <dbReference type="EMBL" id="CCO07549.1"/>
    </source>
</evidence>
<dbReference type="RefSeq" id="WP_008410466.1">
    <property type="nucleotide sequence ID" value="NZ_CAOS01000003.1"/>
</dbReference>
<feature type="region of interest" description="Disordered" evidence="1">
    <location>
        <begin position="20"/>
        <end position="43"/>
    </location>
</feature>
<organism evidence="2 3">
    <name type="scientific">Desulforamulus hydrothermalis Lam5 = DSM 18033</name>
    <dbReference type="NCBI Taxonomy" id="1121428"/>
    <lineage>
        <taxon>Bacteria</taxon>
        <taxon>Bacillati</taxon>
        <taxon>Bacillota</taxon>
        <taxon>Clostridia</taxon>
        <taxon>Eubacteriales</taxon>
        <taxon>Peptococcaceae</taxon>
        <taxon>Desulforamulus</taxon>
    </lineage>
</organism>
<gene>
    <name evidence="2" type="ORF">DESHY_110495</name>
</gene>
<protein>
    <submittedName>
        <fullName evidence="2">Uncharacterized protein</fullName>
    </submittedName>
</protein>
<keyword evidence="3" id="KW-1185">Reference proteome</keyword>